<comment type="caution">
    <text evidence="1">The sequence shown here is derived from an EMBL/GenBank/DDBJ whole genome shotgun (WGS) entry which is preliminary data.</text>
</comment>
<dbReference type="AlphaFoldDB" id="A0AAW0YHY5"/>
<organism evidence="1 2">
    <name type="scientific">Cherax quadricarinatus</name>
    <name type="common">Australian red claw crayfish</name>
    <dbReference type="NCBI Taxonomy" id="27406"/>
    <lineage>
        <taxon>Eukaryota</taxon>
        <taxon>Metazoa</taxon>
        <taxon>Ecdysozoa</taxon>
        <taxon>Arthropoda</taxon>
        <taxon>Crustacea</taxon>
        <taxon>Multicrustacea</taxon>
        <taxon>Malacostraca</taxon>
        <taxon>Eumalacostraca</taxon>
        <taxon>Eucarida</taxon>
        <taxon>Decapoda</taxon>
        <taxon>Pleocyemata</taxon>
        <taxon>Astacidea</taxon>
        <taxon>Parastacoidea</taxon>
        <taxon>Parastacidae</taxon>
        <taxon>Cherax</taxon>
    </lineage>
</organism>
<proteinExistence type="predicted"/>
<dbReference type="Proteomes" id="UP001445076">
    <property type="component" value="Unassembled WGS sequence"/>
</dbReference>
<evidence type="ECO:0000313" key="2">
    <source>
        <dbReference type="Proteomes" id="UP001445076"/>
    </source>
</evidence>
<name>A0AAW0YHY5_CHEQU</name>
<protein>
    <submittedName>
        <fullName evidence="1">Uncharacterized protein</fullName>
    </submittedName>
</protein>
<keyword evidence="2" id="KW-1185">Reference proteome</keyword>
<sequence>MYPSDTLSVVSLRPIISCVPETYSKMMCPRKTCSDVSLRHILSRCVPDTRSYRNPTCSASHVALLLPYHYTPRAKKKKKKKKKEKENVMMLIFKTNHLELKQITRG</sequence>
<accession>A0AAW0YHY5</accession>
<dbReference type="EMBL" id="JARKIK010000006">
    <property type="protein sequence ID" value="KAK8751330.1"/>
    <property type="molecule type" value="Genomic_DNA"/>
</dbReference>
<evidence type="ECO:0000313" key="1">
    <source>
        <dbReference type="EMBL" id="KAK8751330.1"/>
    </source>
</evidence>
<gene>
    <name evidence="1" type="ORF">OTU49_014128</name>
</gene>
<reference evidence="1 2" key="1">
    <citation type="journal article" date="2024" name="BMC Genomics">
        <title>Genome assembly of redclaw crayfish (Cherax quadricarinatus) provides insights into its immune adaptation and hypoxia tolerance.</title>
        <authorList>
            <person name="Liu Z."/>
            <person name="Zheng J."/>
            <person name="Li H."/>
            <person name="Fang K."/>
            <person name="Wang S."/>
            <person name="He J."/>
            <person name="Zhou D."/>
            <person name="Weng S."/>
            <person name="Chi M."/>
            <person name="Gu Z."/>
            <person name="He J."/>
            <person name="Li F."/>
            <person name="Wang M."/>
        </authorList>
    </citation>
    <scope>NUCLEOTIDE SEQUENCE [LARGE SCALE GENOMIC DNA]</scope>
    <source>
        <strain evidence="1">ZL_2023a</strain>
    </source>
</reference>